<comment type="caution">
    <text evidence="1">The sequence shown here is derived from an EMBL/GenBank/DDBJ whole genome shotgun (WGS) entry which is preliminary data.</text>
</comment>
<dbReference type="EMBL" id="JABFUD020000009">
    <property type="protein sequence ID" value="KAI5075316.1"/>
    <property type="molecule type" value="Genomic_DNA"/>
</dbReference>
<keyword evidence="2" id="KW-1185">Reference proteome</keyword>
<protein>
    <submittedName>
        <fullName evidence="1">Uncharacterized protein</fullName>
    </submittedName>
</protein>
<gene>
    <name evidence="1" type="ORF">GOP47_0009392</name>
</gene>
<evidence type="ECO:0000313" key="2">
    <source>
        <dbReference type="Proteomes" id="UP000886520"/>
    </source>
</evidence>
<accession>A0A9D4UWL5</accession>
<proteinExistence type="predicted"/>
<organism evidence="1 2">
    <name type="scientific">Adiantum capillus-veneris</name>
    <name type="common">Maidenhair fern</name>
    <dbReference type="NCBI Taxonomy" id="13818"/>
    <lineage>
        <taxon>Eukaryota</taxon>
        <taxon>Viridiplantae</taxon>
        <taxon>Streptophyta</taxon>
        <taxon>Embryophyta</taxon>
        <taxon>Tracheophyta</taxon>
        <taxon>Polypodiopsida</taxon>
        <taxon>Polypodiidae</taxon>
        <taxon>Polypodiales</taxon>
        <taxon>Pteridineae</taxon>
        <taxon>Pteridaceae</taxon>
        <taxon>Vittarioideae</taxon>
        <taxon>Adiantum</taxon>
    </lineage>
</organism>
<dbReference type="Proteomes" id="UP000886520">
    <property type="component" value="Chromosome 9"/>
</dbReference>
<sequence length="71" mass="8273">MEGLSAARYELPLSFFVLVRMYRMKQLRQGFCISENLWSFGPRIECIMQQVFASLRIEGEDLSSLKIGYCD</sequence>
<evidence type="ECO:0000313" key="1">
    <source>
        <dbReference type="EMBL" id="KAI5075316.1"/>
    </source>
</evidence>
<reference evidence="1" key="1">
    <citation type="submission" date="2021-01" db="EMBL/GenBank/DDBJ databases">
        <title>Adiantum capillus-veneris genome.</title>
        <authorList>
            <person name="Fang Y."/>
            <person name="Liao Q."/>
        </authorList>
    </citation>
    <scope>NUCLEOTIDE SEQUENCE</scope>
    <source>
        <strain evidence="1">H3</strain>
        <tissue evidence="1">Leaf</tissue>
    </source>
</reference>
<name>A0A9D4UWL5_ADICA</name>
<dbReference type="AlphaFoldDB" id="A0A9D4UWL5"/>